<dbReference type="GO" id="GO:0045842">
    <property type="term" value="P:positive regulation of mitotic metaphase/anaphase transition"/>
    <property type="evidence" value="ECO:0007669"/>
    <property type="project" value="TreeGrafter"/>
</dbReference>
<dbReference type="AlphaFoldDB" id="A0A8T0EP93"/>
<keyword evidence="1 2" id="KW-0802">TPR repeat</keyword>
<evidence type="ECO:0000313" key="4">
    <source>
        <dbReference type="EMBL" id="KAF8777084.1"/>
    </source>
</evidence>
<dbReference type="Gene3D" id="1.25.40.10">
    <property type="entry name" value="Tetratricopeptide repeat domain"/>
    <property type="match status" value="2"/>
</dbReference>
<dbReference type="OMA" id="MGECYYY"/>
<reference evidence="4" key="1">
    <citation type="journal article" date="2020" name="bioRxiv">
        <title>Chromosome-level reference genome of the European wasp spider Argiope bruennichi: a resource for studies on range expansion and evolutionary adaptation.</title>
        <authorList>
            <person name="Sheffer M.M."/>
            <person name="Hoppe A."/>
            <person name="Krehenwinkel H."/>
            <person name="Uhl G."/>
            <person name="Kuss A.W."/>
            <person name="Jensen L."/>
            <person name="Jensen C."/>
            <person name="Gillespie R.G."/>
            <person name="Hoff K.J."/>
            <person name="Prost S."/>
        </authorList>
    </citation>
    <scope>NUCLEOTIDE SEQUENCE</scope>
</reference>
<dbReference type="SUPFAM" id="SSF48452">
    <property type="entry name" value="TPR-like"/>
    <property type="match status" value="2"/>
</dbReference>
<feature type="region of interest" description="Disordered" evidence="3">
    <location>
        <begin position="503"/>
        <end position="550"/>
    </location>
</feature>
<dbReference type="Pfam" id="PF13181">
    <property type="entry name" value="TPR_8"/>
    <property type="match status" value="2"/>
</dbReference>
<name>A0A8T0EP93_ARGBR</name>
<proteinExistence type="predicted"/>
<dbReference type="GO" id="GO:0016567">
    <property type="term" value="P:protein ubiquitination"/>
    <property type="evidence" value="ECO:0007669"/>
    <property type="project" value="TreeGrafter"/>
</dbReference>
<dbReference type="EMBL" id="JABXBU010002072">
    <property type="protein sequence ID" value="KAF8777084.1"/>
    <property type="molecule type" value="Genomic_DNA"/>
</dbReference>
<evidence type="ECO:0000256" key="2">
    <source>
        <dbReference type="PROSITE-ProRule" id="PRU00339"/>
    </source>
</evidence>
<comment type="caution">
    <text evidence="4">The sequence shown here is derived from an EMBL/GenBank/DDBJ whole genome shotgun (WGS) entry which is preliminary data.</text>
</comment>
<organism evidence="4 5">
    <name type="scientific">Argiope bruennichi</name>
    <name type="common">Wasp spider</name>
    <name type="synonym">Aranea bruennichi</name>
    <dbReference type="NCBI Taxonomy" id="94029"/>
    <lineage>
        <taxon>Eukaryota</taxon>
        <taxon>Metazoa</taxon>
        <taxon>Ecdysozoa</taxon>
        <taxon>Arthropoda</taxon>
        <taxon>Chelicerata</taxon>
        <taxon>Arachnida</taxon>
        <taxon>Araneae</taxon>
        <taxon>Araneomorphae</taxon>
        <taxon>Entelegynae</taxon>
        <taxon>Araneoidea</taxon>
        <taxon>Araneidae</taxon>
        <taxon>Argiope</taxon>
    </lineage>
</organism>
<dbReference type="OrthoDB" id="308440at2759"/>
<reference evidence="4" key="2">
    <citation type="submission" date="2020-06" db="EMBL/GenBank/DDBJ databases">
        <authorList>
            <person name="Sheffer M."/>
        </authorList>
    </citation>
    <scope>NUCLEOTIDE SEQUENCE</scope>
</reference>
<dbReference type="PROSITE" id="PS50005">
    <property type="entry name" value="TPR"/>
    <property type="match status" value="2"/>
</dbReference>
<dbReference type="Pfam" id="PF14559">
    <property type="entry name" value="TPR_19"/>
    <property type="match status" value="1"/>
</dbReference>
<feature type="compositionally biased region" description="Acidic residues" evidence="3">
    <location>
        <begin position="519"/>
        <end position="540"/>
    </location>
</feature>
<dbReference type="GO" id="GO:0005680">
    <property type="term" value="C:anaphase-promoting complex"/>
    <property type="evidence" value="ECO:0007669"/>
    <property type="project" value="TreeGrafter"/>
</dbReference>
<dbReference type="Proteomes" id="UP000807504">
    <property type="component" value="Unassembled WGS sequence"/>
</dbReference>
<dbReference type="InterPro" id="IPR019734">
    <property type="entry name" value="TPR_rpt"/>
</dbReference>
<keyword evidence="5" id="KW-1185">Reference proteome</keyword>
<dbReference type="PANTHER" id="PTHR12558">
    <property type="entry name" value="CELL DIVISION CYCLE 16,23,27"/>
    <property type="match status" value="1"/>
</dbReference>
<dbReference type="PANTHER" id="PTHR12558:SF36">
    <property type="entry name" value="ANAPHASE-PROMOTING COMPLEX SUBUNIT 7"/>
    <property type="match status" value="1"/>
</dbReference>
<feature type="repeat" description="TPR" evidence="2">
    <location>
        <begin position="468"/>
        <end position="501"/>
    </location>
</feature>
<gene>
    <name evidence="4" type="ORF">HNY73_014007</name>
</gene>
<protein>
    <submittedName>
        <fullName evidence="4">Anaphase-promoting complex subunit 7 like protein</fullName>
    </submittedName>
</protein>
<evidence type="ECO:0000313" key="5">
    <source>
        <dbReference type="Proteomes" id="UP000807504"/>
    </source>
</evidence>
<dbReference type="SUPFAM" id="SSF81901">
    <property type="entry name" value="HCP-like"/>
    <property type="match status" value="1"/>
</dbReference>
<accession>A0A8T0EP93</accession>
<dbReference type="InterPro" id="IPR011990">
    <property type="entry name" value="TPR-like_helical_dom_sf"/>
</dbReference>
<sequence length="550" mass="61630">MALFEQLKLQYEQGLYTDVSILANMMLLSSESTPDLLTFSTRYQTLVYYADSLSNLKDFKKAEAIYKKALQFRKSVAKSKGKTQPFPMGEVTSEVDVKYKIYLCLTNLKQHSQAAAVLDSIPAKQRTPCINMAIAKLNHQNGNERVAITSYKEVLRESPFAVDAALGLLTLGVKATEVAAMMVNNSLNVATIDWLSLWIKGHSHLHANELALAISTFKQIDTKTSLKDCTEVLVPLGEAHYYNGDFQNALVVLERVHCLDPLSVKGMDVYGILLGREKKTQELENLANHLSSVNEYAPEPWIVMGYHSLSIKKGGRASMFSQKAYSLAPRYIEALLLRGTVLLELKKTQEAITYFGEAYKMCSTRYEAVKGLVDCYLIMHRNREAVAIASTACKQLGQTARALTLYANVLTKDPLSADKAKPLLEKALKQDPTYLNAVFLLASIYEQERLYEKGIELLKKHIEQQTSGKLHQMLGDFLARTNEHEKALQHFSIALNMDPTNHKAAEGSQRVEQNPESSESYDVDEMADSENEADLEESEVEAVWSDVEYP</sequence>
<evidence type="ECO:0000256" key="3">
    <source>
        <dbReference type="SAM" id="MobiDB-lite"/>
    </source>
</evidence>
<evidence type="ECO:0000256" key="1">
    <source>
        <dbReference type="ARBA" id="ARBA00022803"/>
    </source>
</evidence>
<feature type="repeat" description="TPR" evidence="2">
    <location>
        <begin position="230"/>
        <end position="263"/>
    </location>
</feature>
<dbReference type="GO" id="GO:0051301">
    <property type="term" value="P:cell division"/>
    <property type="evidence" value="ECO:0007669"/>
    <property type="project" value="TreeGrafter"/>
</dbReference>
<dbReference type="SMART" id="SM00028">
    <property type="entry name" value="TPR"/>
    <property type="match status" value="4"/>
</dbReference>